<evidence type="ECO:0000313" key="2">
    <source>
        <dbReference type="Proteomes" id="UP001281147"/>
    </source>
</evidence>
<name>A0ACC3MGV3_9PEZI</name>
<protein>
    <submittedName>
        <fullName evidence="1">Uncharacterized protein</fullName>
    </submittedName>
</protein>
<dbReference type="Proteomes" id="UP001281147">
    <property type="component" value="Unassembled WGS sequence"/>
</dbReference>
<reference evidence="1" key="1">
    <citation type="submission" date="2023-07" db="EMBL/GenBank/DDBJ databases">
        <title>Black Yeasts Isolated from many extreme environments.</title>
        <authorList>
            <person name="Coleine C."/>
            <person name="Stajich J.E."/>
            <person name="Selbmann L."/>
        </authorList>
    </citation>
    <scope>NUCLEOTIDE SEQUENCE</scope>
    <source>
        <strain evidence="1">CCFEE 5714</strain>
    </source>
</reference>
<dbReference type="EMBL" id="JAUTXU010000286">
    <property type="protein sequence ID" value="KAK3687132.1"/>
    <property type="molecule type" value="Genomic_DNA"/>
</dbReference>
<organism evidence="1 2">
    <name type="scientific">Vermiconidia calcicola</name>
    <dbReference type="NCBI Taxonomy" id="1690605"/>
    <lineage>
        <taxon>Eukaryota</taxon>
        <taxon>Fungi</taxon>
        <taxon>Dikarya</taxon>
        <taxon>Ascomycota</taxon>
        <taxon>Pezizomycotina</taxon>
        <taxon>Dothideomycetes</taxon>
        <taxon>Dothideomycetidae</taxon>
        <taxon>Mycosphaerellales</taxon>
        <taxon>Extremaceae</taxon>
        <taxon>Vermiconidia</taxon>
    </lineage>
</organism>
<evidence type="ECO:0000313" key="1">
    <source>
        <dbReference type="EMBL" id="KAK3687132.1"/>
    </source>
</evidence>
<keyword evidence="2" id="KW-1185">Reference proteome</keyword>
<gene>
    <name evidence="1" type="ORF">LTR37_019125</name>
</gene>
<sequence>MERTRNLKTMLPQRNPFERLAISWDERHKLNLEHRNLPYGELEAGRQRRKRARKITWLVDYAREEGNEEFTMPNEADGHEFSSMEQWYQYCKAKCIASASERFTDIHSQILSSRDLPAYILTLDNPNRSAEAGRSFNNIMDRDSHWADEWVPIWDQLKPRALAKGVQAKFEQNEDIAELLMMTGVFNLVKASKRDRSCGIGFHASLAEEKRRAGQWGENLLGKALENTRGAMFEQYRVAEPEYAFDFWRLWEETCNNERYRKLMARRNVLNPADVPPGDPKFDDTRNRGHLNAEMEVHKEAWKETHIGSADEGYTSDRSSESPEAEE</sequence>
<accession>A0ACC3MGV3</accession>
<proteinExistence type="predicted"/>
<comment type="caution">
    <text evidence="1">The sequence shown here is derived from an EMBL/GenBank/DDBJ whole genome shotgun (WGS) entry which is preliminary data.</text>
</comment>